<reference evidence="3" key="1">
    <citation type="submission" date="2017-02" db="UniProtKB">
        <authorList>
            <consortium name="WormBaseParasite"/>
        </authorList>
    </citation>
    <scope>IDENTIFICATION</scope>
</reference>
<evidence type="ECO:0000313" key="2">
    <source>
        <dbReference type="Proteomes" id="UP000036681"/>
    </source>
</evidence>
<keyword evidence="2" id="KW-1185">Reference proteome</keyword>
<proteinExistence type="predicted"/>
<protein>
    <submittedName>
        <fullName evidence="3">Secreted protein</fullName>
    </submittedName>
</protein>
<name>A0A0M3I521_ASCLU</name>
<dbReference type="AlphaFoldDB" id="A0A0M3I521"/>
<feature type="compositionally biased region" description="Basic and acidic residues" evidence="1">
    <location>
        <begin position="35"/>
        <end position="54"/>
    </location>
</feature>
<feature type="region of interest" description="Disordered" evidence="1">
    <location>
        <begin position="28"/>
        <end position="55"/>
    </location>
</feature>
<accession>A0A0M3I521</accession>
<evidence type="ECO:0000313" key="3">
    <source>
        <dbReference type="WBParaSite" id="ALUE_0001197001-mRNA-1"/>
    </source>
</evidence>
<dbReference type="WBParaSite" id="ALUE_0001197001-mRNA-1">
    <property type="protein sequence ID" value="ALUE_0001197001-mRNA-1"/>
    <property type="gene ID" value="ALUE_0001197001"/>
</dbReference>
<evidence type="ECO:0000256" key="1">
    <source>
        <dbReference type="SAM" id="MobiDB-lite"/>
    </source>
</evidence>
<organism evidence="2 3">
    <name type="scientific">Ascaris lumbricoides</name>
    <name type="common">Giant roundworm</name>
    <dbReference type="NCBI Taxonomy" id="6252"/>
    <lineage>
        <taxon>Eukaryota</taxon>
        <taxon>Metazoa</taxon>
        <taxon>Ecdysozoa</taxon>
        <taxon>Nematoda</taxon>
        <taxon>Chromadorea</taxon>
        <taxon>Rhabditida</taxon>
        <taxon>Spirurina</taxon>
        <taxon>Ascaridomorpha</taxon>
        <taxon>Ascaridoidea</taxon>
        <taxon>Ascarididae</taxon>
        <taxon>Ascaris</taxon>
    </lineage>
</organism>
<dbReference type="Proteomes" id="UP000036681">
    <property type="component" value="Unplaced"/>
</dbReference>
<sequence>MWGRANHACQTGSEALNCVNDTRQSNATNVFDAETGGKPKRQPERKGTASKHMEGTAMGDDGTYWQFFLATGVFSAQLLVIS</sequence>